<keyword evidence="2" id="KW-1185">Reference proteome</keyword>
<accession>A0A6G1DYN7</accession>
<proteinExistence type="predicted"/>
<gene>
    <name evidence="1" type="ORF">E2562_011624</name>
</gene>
<sequence length="76" mass="8699">MATSSMPAPVATAHSRCLPFRSNRLRRCRVFPARLDCRHHQDRDPSADIHLGLRSNRRLHGYVPHPPRGQCGNMRC</sequence>
<dbReference type="Proteomes" id="UP000479710">
    <property type="component" value="Unassembled WGS sequence"/>
</dbReference>
<comment type="caution">
    <text evidence="1">The sequence shown here is derived from an EMBL/GenBank/DDBJ whole genome shotgun (WGS) entry which is preliminary data.</text>
</comment>
<name>A0A6G1DYN7_9ORYZ</name>
<evidence type="ECO:0000313" key="1">
    <source>
        <dbReference type="EMBL" id="KAF0916793.1"/>
    </source>
</evidence>
<reference evidence="1 2" key="1">
    <citation type="submission" date="2019-11" db="EMBL/GenBank/DDBJ databases">
        <title>Whole genome sequence of Oryza granulata.</title>
        <authorList>
            <person name="Li W."/>
        </authorList>
    </citation>
    <scope>NUCLEOTIDE SEQUENCE [LARGE SCALE GENOMIC DNA]</scope>
    <source>
        <strain evidence="2">cv. Menghai</strain>
        <tissue evidence="1">Leaf</tissue>
    </source>
</reference>
<evidence type="ECO:0000313" key="2">
    <source>
        <dbReference type="Proteomes" id="UP000479710"/>
    </source>
</evidence>
<organism evidence="1 2">
    <name type="scientific">Oryza meyeriana var. granulata</name>
    <dbReference type="NCBI Taxonomy" id="110450"/>
    <lineage>
        <taxon>Eukaryota</taxon>
        <taxon>Viridiplantae</taxon>
        <taxon>Streptophyta</taxon>
        <taxon>Embryophyta</taxon>
        <taxon>Tracheophyta</taxon>
        <taxon>Spermatophyta</taxon>
        <taxon>Magnoliopsida</taxon>
        <taxon>Liliopsida</taxon>
        <taxon>Poales</taxon>
        <taxon>Poaceae</taxon>
        <taxon>BOP clade</taxon>
        <taxon>Oryzoideae</taxon>
        <taxon>Oryzeae</taxon>
        <taxon>Oryzinae</taxon>
        <taxon>Oryza</taxon>
        <taxon>Oryza meyeriana</taxon>
    </lineage>
</organism>
<dbReference type="AlphaFoldDB" id="A0A6G1DYN7"/>
<protein>
    <submittedName>
        <fullName evidence="1">Uncharacterized protein</fullName>
    </submittedName>
</protein>
<dbReference type="EMBL" id="SPHZ02000005">
    <property type="protein sequence ID" value="KAF0916793.1"/>
    <property type="molecule type" value="Genomic_DNA"/>
</dbReference>